<accession>A0A0A3Y543</accession>
<evidence type="ECO:0000256" key="1">
    <source>
        <dbReference type="SAM" id="Phobius"/>
    </source>
</evidence>
<name>A0A0A3Y543_BRAJP</name>
<gene>
    <name evidence="2" type="ORF">MA20_04370</name>
</gene>
<comment type="caution">
    <text evidence="2">The sequence shown here is derived from an EMBL/GenBank/DDBJ whole genome shotgun (WGS) entry which is preliminary data.</text>
</comment>
<keyword evidence="1" id="KW-0812">Transmembrane</keyword>
<feature type="transmembrane region" description="Helical" evidence="1">
    <location>
        <begin position="36"/>
        <end position="57"/>
    </location>
</feature>
<feature type="transmembrane region" description="Helical" evidence="1">
    <location>
        <begin position="179"/>
        <end position="198"/>
    </location>
</feature>
<organism evidence="2 3">
    <name type="scientific">Bradyrhizobium japonicum</name>
    <dbReference type="NCBI Taxonomy" id="375"/>
    <lineage>
        <taxon>Bacteria</taxon>
        <taxon>Pseudomonadati</taxon>
        <taxon>Pseudomonadota</taxon>
        <taxon>Alphaproteobacteria</taxon>
        <taxon>Hyphomicrobiales</taxon>
        <taxon>Nitrobacteraceae</taxon>
        <taxon>Bradyrhizobium</taxon>
    </lineage>
</organism>
<sequence>MNAIALSCITFLCISGGALLGMFLPGHHLSTDDKDVVRLGTGLIGTIAALVLGLLIASAKGSYDTQSTQVTQMTSNVVLLDNLLVQYGPETNDERNLLRRTIVVLADRMWREKTSEVAKANPFEASATSDAFFAKLQQLSPQNDAQRSLQARAIQIATDIAQTRLSLYAQTNNSIPMPFLVVLIFWLTIIFGSFGLFARPSATVFGSLFVFALSAAGAIYLVLELGQPFAGLMQISSAPLRNALTPLGP</sequence>
<evidence type="ECO:0000313" key="2">
    <source>
        <dbReference type="EMBL" id="KGT80674.1"/>
    </source>
</evidence>
<keyword evidence="1" id="KW-0472">Membrane</keyword>
<dbReference type="InterPro" id="IPR025333">
    <property type="entry name" value="DUF4239"/>
</dbReference>
<evidence type="ECO:0000313" key="3">
    <source>
        <dbReference type="Proteomes" id="UP000030377"/>
    </source>
</evidence>
<dbReference type="STRING" id="375.BKD09_RS09785"/>
<dbReference type="Proteomes" id="UP000030377">
    <property type="component" value="Unassembled WGS sequence"/>
</dbReference>
<dbReference type="RefSeq" id="WP_041953874.1">
    <property type="nucleotide sequence ID" value="NZ_CP126005.1"/>
</dbReference>
<protein>
    <recommendedName>
        <fullName evidence="4">DUF4239 domain-containing protein</fullName>
    </recommendedName>
</protein>
<proteinExistence type="predicted"/>
<dbReference type="EMBL" id="JRPN01000003">
    <property type="protein sequence ID" value="KGT80674.1"/>
    <property type="molecule type" value="Genomic_DNA"/>
</dbReference>
<dbReference type="AlphaFoldDB" id="A0A0A3Y543"/>
<dbReference type="Pfam" id="PF14023">
    <property type="entry name" value="Bestrophin-like"/>
    <property type="match status" value="1"/>
</dbReference>
<keyword evidence="1" id="KW-1133">Transmembrane helix</keyword>
<reference evidence="2 3" key="1">
    <citation type="submission" date="2014-09" db="EMBL/GenBank/DDBJ databases">
        <title>Draft genome of Bradyrhizobium japonicum Is-34.</title>
        <authorList>
            <person name="Tsurumaru H."/>
            <person name="Yamakawa T."/>
            <person name="Hashimoto S."/>
            <person name="Okizaki K."/>
            <person name="Kanesaki Y."/>
            <person name="Yoshikawa H."/>
            <person name="Yajima S."/>
        </authorList>
    </citation>
    <scope>NUCLEOTIDE SEQUENCE [LARGE SCALE GENOMIC DNA]</scope>
    <source>
        <strain evidence="2 3">Is-34</strain>
    </source>
</reference>
<feature type="transmembrane region" description="Helical" evidence="1">
    <location>
        <begin position="204"/>
        <end position="223"/>
    </location>
</feature>
<evidence type="ECO:0008006" key="4">
    <source>
        <dbReference type="Google" id="ProtNLM"/>
    </source>
</evidence>